<dbReference type="InterPro" id="IPR059000">
    <property type="entry name" value="ATPase_P-type_domA"/>
</dbReference>
<dbReference type="Proteomes" id="UP000199446">
    <property type="component" value="Unassembled WGS sequence"/>
</dbReference>
<dbReference type="Gene3D" id="2.70.150.10">
    <property type="entry name" value="Calcium-transporting ATPase, cytoplasmic transduction domain A"/>
    <property type="match status" value="1"/>
</dbReference>
<reference evidence="15" key="1">
    <citation type="submission" date="2016-10" db="EMBL/GenBank/DDBJ databases">
        <authorList>
            <person name="Varghese N."/>
            <person name="Submissions S."/>
        </authorList>
    </citation>
    <scope>NUCLEOTIDE SEQUENCE [LARGE SCALE GENOMIC DNA]</scope>
    <source>
        <strain evidence="15">CGMCC 1.6992</strain>
    </source>
</reference>
<dbReference type="PROSITE" id="PS01047">
    <property type="entry name" value="HMA_1"/>
    <property type="match status" value="1"/>
</dbReference>
<name>A0A1G7DR48_9DEIN</name>
<keyword evidence="4" id="KW-0597">Phosphoprotein</keyword>
<evidence type="ECO:0000256" key="2">
    <source>
        <dbReference type="ARBA" id="ARBA00006024"/>
    </source>
</evidence>
<evidence type="ECO:0000256" key="1">
    <source>
        <dbReference type="ARBA" id="ARBA00004651"/>
    </source>
</evidence>
<evidence type="ECO:0000256" key="8">
    <source>
        <dbReference type="ARBA" id="ARBA00022840"/>
    </source>
</evidence>
<dbReference type="SUPFAM" id="SSF81653">
    <property type="entry name" value="Calcium ATPase, transduction domain A"/>
    <property type="match status" value="1"/>
</dbReference>
<evidence type="ECO:0000256" key="3">
    <source>
        <dbReference type="ARBA" id="ARBA00022475"/>
    </source>
</evidence>
<dbReference type="GO" id="GO:0005524">
    <property type="term" value="F:ATP binding"/>
    <property type="evidence" value="ECO:0007669"/>
    <property type="project" value="UniProtKB-UniRule"/>
</dbReference>
<dbReference type="InterPro" id="IPR027256">
    <property type="entry name" value="P-typ_ATPase_IB"/>
</dbReference>
<dbReference type="Pfam" id="PF00122">
    <property type="entry name" value="E1-E2_ATPase"/>
    <property type="match status" value="1"/>
</dbReference>
<comment type="subcellular location">
    <subcellularLocation>
        <location evidence="1">Cell membrane</location>
        <topology evidence="1">Multi-pass membrane protein</topology>
    </subcellularLocation>
</comment>
<dbReference type="AlphaFoldDB" id="A0A1G7DR48"/>
<feature type="transmembrane region" description="Helical" evidence="12">
    <location>
        <begin position="338"/>
        <end position="362"/>
    </location>
</feature>
<feature type="domain" description="HMA" evidence="13">
    <location>
        <begin position="5"/>
        <end position="70"/>
    </location>
</feature>
<dbReference type="InterPro" id="IPR001757">
    <property type="entry name" value="P_typ_ATPase"/>
</dbReference>
<dbReference type="PANTHER" id="PTHR48085:SF5">
    <property type="entry name" value="CADMIUM_ZINC-TRANSPORTING ATPASE HMA4-RELATED"/>
    <property type="match status" value="1"/>
</dbReference>
<dbReference type="RefSeq" id="WP_093005397.1">
    <property type="nucleotide sequence ID" value="NZ_FNBC01000003.1"/>
</dbReference>
<dbReference type="PRINTS" id="PR00941">
    <property type="entry name" value="CDATPASE"/>
</dbReference>
<dbReference type="InterPro" id="IPR018303">
    <property type="entry name" value="ATPase_P-typ_P_site"/>
</dbReference>
<keyword evidence="15" id="KW-1185">Reference proteome</keyword>
<feature type="transmembrane region" description="Helical" evidence="12">
    <location>
        <begin position="638"/>
        <end position="656"/>
    </location>
</feature>
<dbReference type="Gene3D" id="3.40.1110.10">
    <property type="entry name" value="Calcium-transporting ATPase, cytoplasmic domain N"/>
    <property type="match status" value="1"/>
</dbReference>
<dbReference type="SUPFAM" id="SSF81665">
    <property type="entry name" value="Calcium ATPase, transmembrane domain M"/>
    <property type="match status" value="1"/>
</dbReference>
<dbReference type="PRINTS" id="PR00119">
    <property type="entry name" value="CATATPASE"/>
</dbReference>
<dbReference type="CDD" id="cd00371">
    <property type="entry name" value="HMA"/>
    <property type="match status" value="1"/>
</dbReference>
<keyword evidence="11 12" id="KW-0472">Membrane</keyword>
<dbReference type="PROSITE" id="PS50846">
    <property type="entry name" value="HMA_2"/>
    <property type="match status" value="1"/>
</dbReference>
<comment type="similarity">
    <text evidence="2 12">Belongs to the cation transport ATPase (P-type) (TC 3.A.3) family. Type IB subfamily.</text>
</comment>
<feature type="transmembrane region" description="Helical" evidence="12">
    <location>
        <begin position="108"/>
        <end position="127"/>
    </location>
</feature>
<dbReference type="GO" id="GO:0016887">
    <property type="term" value="F:ATP hydrolysis activity"/>
    <property type="evidence" value="ECO:0007669"/>
    <property type="project" value="InterPro"/>
</dbReference>
<dbReference type="OrthoDB" id="23781at2"/>
<dbReference type="GO" id="GO:0019829">
    <property type="term" value="F:ATPase-coupled monoatomic cation transmembrane transporter activity"/>
    <property type="evidence" value="ECO:0007669"/>
    <property type="project" value="InterPro"/>
</dbReference>
<dbReference type="NCBIfam" id="TIGR01525">
    <property type="entry name" value="ATPase-IB_hvy"/>
    <property type="match status" value="1"/>
</dbReference>
<evidence type="ECO:0000256" key="12">
    <source>
        <dbReference type="RuleBase" id="RU362081"/>
    </source>
</evidence>
<evidence type="ECO:0000256" key="6">
    <source>
        <dbReference type="ARBA" id="ARBA00022723"/>
    </source>
</evidence>
<dbReference type="NCBIfam" id="TIGR01494">
    <property type="entry name" value="ATPase_P-type"/>
    <property type="match status" value="2"/>
</dbReference>
<evidence type="ECO:0000256" key="11">
    <source>
        <dbReference type="ARBA" id="ARBA00023136"/>
    </source>
</evidence>
<evidence type="ECO:0000256" key="7">
    <source>
        <dbReference type="ARBA" id="ARBA00022741"/>
    </source>
</evidence>
<keyword evidence="5 12" id="KW-0812">Transmembrane</keyword>
<dbReference type="InterPro" id="IPR023298">
    <property type="entry name" value="ATPase_P-typ_TM_dom_sf"/>
</dbReference>
<evidence type="ECO:0000313" key="15">
    <source>
        <dbReference type="Proteomes" id="UP000199446"/>
    </source>
</evidence>
<evidence type="ECO:0000259" key="13">
    <source>
        <dbReference type="PROSITE" id="PS50846"/>
    </source>
</evidence>
<dbReference type="InterPro" id="IPR006121">
    <property type="entry name" value="HMA_dom"/>
</dbReference>
<evidence type="ECO:0000256" key="10">
    <source>
        <dbReference type="ARBA" id="ARBA00022989"/>
    </source>
</evidence>
<dbReference type="Pfam" id="PF00403">
    <property type="entry name" value="HMA"/>
    <property type="match status" value="1"/>
</dbReference>
<dbReference type="Gene3D" id="3.40.50.1000">
    <property type="entry name" value="HAD superfamily/HAD-like"/>
    <property type="match status" value="1"/>
</dbReference>
<evidence type="ECO:0000256" key="5">
    <source>
        <dbReference type="ARBA" id="ARBA00022692"/>
    </source>
</evidence>
<dbReference type="SUPFAM" id="SSF56784">
    <property type="entry name" value="HAD-like"/>
    <property type="match status" value="1"/>
</dbReference>
<keyword evidence="8 12" id="KW-0067">ATP-binding</keyword>
<dbReference type="Pfam" id="PF00702">
    <property type="entry name" value="Hydrolase"/>
    <property type="match status" value="1"/>
</dbReference>
<dbReference type="GO" id="GO:0005886">
    <property type="term" value="C:plasma membrane"/>
    <property type="evidence" value="ECO:0007669"/>
    <property type="project" value="UniProtKB-SubCell"/>
</dbReference>
<keyword evidence="3 12" id="KW-1003">Cell membrane</keyword>
<dbReference type="EMBL" id="FNBC01000003">
    <property type="protein sequence ID" value="SDE53971.1"/>
    <property type="molecule type" value="Genomic_DNA"/>
</dbReference>
<keyword evidence="7 12" id="KW-0547">Nucleotide-binding</keyword>
<dbReference type="InterPro" id="IPR036163">
    <property type="entry name" value="HMA_dom_sf"/>
</dbReference>
<dbReference type="GO" id="GO:0046872">
    <property type="term" value="F:metal ion binding"/>
    <property type="evidence" value="ECO:0007669"/>
    <property type="project" value="UniProtKB-KW"/>
</dbReference>
<protein>
    <submittedName>
        <fullName evidence="14">Cd2+/Zn2+-exporting ATPase</fullName>
    </submittedName>
</protein>
<dbReference type="InterPro" id="IPR017969">
    <property type="entry name" value="Heavy-metal-associated_CS"/>
</dbReference>
<gene>
    <name evidence="14" type="ORF">SAMN04488243_10390</name>
</gene>
<dbReference type="PANTHER" id="PTHR48085">
    <property type="entry name" value="CADMIUM/ZINC-TRANSPORTING ATPASE HMA2-RELATED"/>
    <property type="match status" value="1"/>
</dbReference>
<dbReference type="Gene3D" id="3.30.70.100">
    <property type="match status" value="1"/>
</dbReference>
<proteinExistence type="inferred from homology"/>
<accession>A0A1G7DR48</accession>
<dbReference type="STRING" id="482827.SAMN04488243_10390"/>
<evidence type="ECO:0000256" key="9">
    <source>
        <dbReference type="ARBA" id="ARBA00022967"/>
    </source>
</evidence>
<organism evidence="14 15">
    <name type="scientific">Thermus arciformis</name>
    <dbReference type="NCBI Taxonomy" id="482827"/>
    <lineage>
        <taxon>Bacteria</taxon>
        <taxon>Thermotogati</taxon>
        <taxon>Deinococcota</taxon>
        <taxon>Deinococci</taxon>
        <taxon>Thermales</taxon>
        <taxon>Thermaceae</taxon>
        <taxon>Thermus</taxon>
    </lineage>
</organism>
<keyword evidence="6 12" id="KW-0479">Metal-binding</keyword>
<dbReference type="InterPro" id="IPR008250">
    <property type="entry name" value="ATPase_P-typ_transduc_dom_A_sf"/>
</dbReference>
<keyword evidence="10 12" id="KW-1133">Transmembrane helix</keyword>
<dbReference type="InterPro" id="IPR023299">
    <property type="entry name" value="ATPase_P-typ_cyto_dom_N"/>
</dbReference>
<dbReference type="GO" id="GO:0015086">
    <property type="term" value="F:cadmium ion transmembrane transporter activity"/>
    <property type="evidence" value="ECO:0007669"/>
    <property type="project" value="TreeGrafter"/>
</dbReference>
<sequence>MEAPKVRVFRVEGMDCADCARKVEDALNRVPGVVKAEVSFQSGKAYLQLEVPQAEEEAARALSALGYRLRPEGKEKGGLPGPWRWALASGGLLLGAFGFSQLLPQLGALAYTLAALVGVFPLFRRALRSFRQNPFSIQTLVSVATLGALAIGAQAEAAVVVFLFLVGEVLEAYAVAQARGALFALGELLPRRVYRLGAMGVEEVPLEALRVGDRVRVPPGERVPADGRVLQGEALVEESAFTGEPLPQAKGPGDRVLGGSLVAEGSLVLQVERHPKAGFLAEMERMAEEALLKKSQAERVVDAFSRRYTPAVLLLAGFVALVLPLFQGDFLGHLYKALALLLIACPCALVVSVPAAIAAGVARGARAGVLFKSGAALEALGRVRNLALDKTGTLTLGRPRLVRVVPLGIGEEEALALAKAVAEGSGHPLARAVREAAPEVGAPLAEGHRTEPGLGAFAWVEGREVGLVRPEAVPLPKEVAEVVRELAQEGHSLSLLVEGTRALAVFAFQDTPKEEAQAALRALRALGLRLHLLTGDREEAALALGKALGLKPEEIRAGLSPLDKLRAVEALAQEGGVAMVGDGVNDAPALARATVGLAVVEGTEAALRAADVGLLGLAALPRAFRLSRMTLAVVRQNIALAVGLKGVFLLSTLLGLTGLWPAVLADNGALFLVTLNSLRLLWARV</sequence>
<dbReference type="SUPFAM" id="SSF55008">
    <property type="entry name" value="HMA, heavy metal-associated domain"/>
    <property type="match status" value="1"/>
</dbReference>
<keyword evidence="9" id="KW-1278">Translocase</keyword>
<feature type="transmembrane region" description="Helical" evidence="12">
    <location>
        <begin position="308"/>
        <end position="326"/>
    </location>
</feature>
<dbReference type="InterPro" id="IPR036412">
    <property type="entry name" value="HAD-like_sf"/>
</dbReference>
<dbReference type="InterPro" id="IPR051014">
    <property type="entry name" value="Cation_Transport_ATPase_IB"/>
</dbReference>
<evidence type="ECO:0000313" key="14">
    <source>
        <dbReference type="EMBL" id="SDE53971.1"/>
    </source>
</evidence>
<dbReference type="PROSITE" id="PS00154">
    <property type="entry name" value="ATPASE_E1_E2"/>
    <property type="match status" value="1"/>
</dbReference>
<dbReference type="InterPro" id="IPR023214">
    <property type="entry name" value="HAD_sf"/>
</dbReference>
<evidence type="ECO:0000256" key="4">
    <source>
        <dbReference type="ARBA" id="ARBA00022553"/>
    </source>
</evidence>